<keyword evidence="2" id="KW-1185">Reference proteome</keyword>
<dbReference type="RefSeq" id="WP_111928031.1">
    <property type="nucleotide sequence ID" value="NZ_BAAACM010000001.1"/>
</dbReference>
<dbReference type="InterPro" id="IPR006901">
    <property type="entry name" value="TrmK"/>
</dbReference>
<proteinExistence type="predicted"/>
<reference evidence="1" key="1">
    <citation type="submission" date="2022-05" db="EMBL/GenBank/DDBJ databases">
        <title>Draft genome sequence of Clostridium tertium strain CP3 isolated from Peru.</title>
        <authorList>
            <person name="Hurtado R."/>
            <person name="Lima L."/>
            <person name="Sousa T."/>
            <person name="Jaiswal A.K."/>
            <person name="Tiwari S."/>
            <person name="Maturrano L."/>
            <person name="Brenig B."/>
            <person name="Azevedo V."/>
        </authorList>
    </citation>
    <scope>NUCLEOTIDE SEQUENCE</scope>
    <source>
        <strain evidence="1">CP3</strain>
    </source>
</reference>
<sequence length="230" mass="26396">MELSERLNFIIKHIENTSVLADIGTDHGYIPLYAVKNGICSKAIAVDINKEPLDKARLNAILEGTGDELEFRLGDGLNALEKDEVEVTVIAGMGGNLIRDILESQIEKVDSMKYLILQPAQNPEVLREYLYNNNYEIISEDLCLDENIYYELFKVRRKEGEATSLDSIYYEVSPKLLMQKHHLMKEYLISKVENYKRIISFITESTVNASERRKSIQEKIDVISNMINFL</sequence>
<dbReference type="CDD" id="cd02440">
    <property type="entry name" value="AdoMet_MTases"/>
    <property type="match status" value="1"/>
</dbReference>
<protein>
    <submittedName>
        <fullName evidence="1">Class I SAM-dependent methyltransferase</fullName>
    </submittedName>
</protein>
<dbReference type="GO" id="GO:0032259">
    <property type="term" value="P:methylation"/>
    <property type="evidence" value="ECO:0007669"/>
    <property type="project" value="UniProtKB-KW"/>
</dbReference>
<dbReference type="EMBL" id="JAMRYU010000021">
    <property type="protein sequence ID" value="MDC4241884.1"/>
    <property type="molecule type" value="Genomic_DNA"/>
</dbReference>
<evidence type="ECO:0000313" key="2">
    <source>
        <dbReference type="Proteomes" id="UP001141183"/>
    </source>
</evidence>
<dbReference type="PIRSF" id="PIRSF018637">
    <property type="entry name" value="TrmK"/>
    <property type="match status" value="1"/>
</dbReference>
<accession>A0A9X4B1E7</accession>
<dbReference type="AlphaFoldDB" id="A0A9X4B1E7"/>
<dbReference type="PANTHER" id="PTHR38451">
    <property type="entry name" value="TRNA (ADENINE(22)-N(1))-METHYLTRANSFERASE"/>
    <property type="match status" value="1"/>
</dbReference>
<organism evidence="1 2">
    <name type="scientific">Clostridium tertium</name>
    <dbReference type="NCBI Taxonomy" id="1559"/>
    <lineage>
        <taxon>Bacteria</taxon>
        <taxon>Bacillati</taxon>
        <taxon>Bacillota</taxon>
        <taxon>Clostridia</taxon>
        <taxon>Eubacteriales</taxon>
        <taxon>Clostridiaceae</taxon>
        <taxon>Clostridium</taxon>
    </lineage>
</organism>
<comment type="caution">
    <text evidence="1">The sequence shown here is derived from an EMBL/GenBank/DDBJ whole genome shotgun (WGS) entry which is preliminary data.</text>
</comment>
<dbReference type="GeneID" id="93041931"/>
<dbReference type="PANTHER" id="PTHR38451:SF1">
    <property type="entry name" value="TRNA (ADENINE(22)-N(1))-METHYLTRANSFERASE"/>
    <property type="match status" value="1"/>
</dbReference>
<dbReference type="InterPro" id="IPR029063">
    <property type="entry name" value="SAM-dependent_MTases_sf"/>
</dbReference>
<dbReference type="Gene3D" id="3.40.50.150">
    <property type="entry name" value="Vaccinia Virus protein VP39"/>
    <property type="match status" value="1"/>
</dbReference>
<name>A0A9X4B1E7_9CLOT</name>
<evidence type="ECO:0000313" key="1">
    <source>
        <dbReference type="EMBL" id="MDC4241884.1"/>
    </source>
</evidence>
<keyword evidence="1" id="KW-0808">Transferase</keyword>
<dbReference type="Pfam" id="PF04816">
    <property type="entry name" value="TrmK"/>
    <property type="match status" value="1"/>
</dbReference>
<dbReference type="Proteomes" id="UP001141183">
    <property type="component" value="Unassembled WGS sequence"/>
</dbReference>
<gene>
    <name evidence="1" type="ORF">NE398_17260</name>
</gene>
<dbReference type="GO" id="GO:0160105">
    <property type="term" value="F:tRNA (adenine(22)-N1)-methyltransferase activity"/>
    <property type="evidence" value="ECO:0007669"/>
    <property type="project" value="InterPro"/>
</dbReference>
<keyword evidence="1" id="KW-0489">Methyltransferase</keyword>
<dbReference type="SUPFAM" id="SSF53335">
    <property type="entry name" value="S-adenosyl-L-methionine-dependent methyltransferases"/>
    <property type="match status" value="1"/>
</dbReference>